<dbReference type="EMBL" id="KQ964250">
    <property type="protein sequence ID" value="KXJ91202.1"/>
    <property type="molecule type" value="Genomic_DNA"/>
</dbReference>
<reference evidence="4" key="1">
    <citation type="submission" date="2016-02" db="EMBL/GenBank/DDBJ databases">
        <title>Draft genome sequence of Microdochium bolleyi, a fungal endophyte of beachgrass.</title>
        <authorList>
            <consortium name="DOE Joint Genome Institute"/>
            <person name="David A.S."/>
            <person name="May G."/>
            <person name="Haridas S."/>
            <person name="Lim J."/>
            <person name="Wang M."/>
            <person name="Labutti K."/>
            <person name="Lipzen A."/>
            <person name="Barry K."/>
            <person name="Grigoriev I.V."/>
        </authorList>
    </citation>
    <scope>NUCLEOTIDE SEQUENCE [LARGE SCALE GENOMIC DNA]</scope>
    <source>
        <strain evidence="4">J235TASD1</strain>
    </source>
</reference>
<feature type="coiled-coil region" evidence="1">
    <location>
        <begin position="29"/>
        <end position="56"/>
    </location>
</feature>
<keyword evidence="1" id="KW-0175">Coiled coil</keyword>
<organism evidence="3 4">
    <name type="scientific">Microdochium bolleyi</name>
    <dbReference type="NCBI Taxonomy" id="196109"/>
    <lineage>
        <taxon>Eukaryota</taxon>
        <taxon>Fungi</taxon>
        <taxon>Dikarya</taxon>
        <taxon>Ascomycota</taxon>
        <taxon>Pezizomycotina</taxon>
        <taxon>Sordariomycetes</taxon>
        <taxon>Xylariomycetidae</taxon>
        <taxon>Xylariales</taxon>
        <taxon>Microdochiaceae</taxon>
        <taxon>Microdochium</taxon>
    </lineage>
</organism>
<name>A0A136J216_9PEZI</name>
<sequence>MSRPFKNKRLEQLPKARQDIQGQRNPIFRNRLRTRIESLERQIKEREAALEHREAKTGDMNGTIDDSARSEHVQWREFAAAFGLELKELAKALKSAAKLDEESRDLQLYASAIFSELAVRIRSEETTDKIKPVINAIDFLLRERTRQQKEIVELKKRIVNHNEDEAQFSARLKALEDCCRRHAGT</sequence>
<proteinExistence type="predicted"/>
<dbReference type="Proteomes" id="UP000070501">
    <property type="component" value="Unassembled WGS sequence"/>
</dbReference>
<evidence type="ECO:0000256" key="1">
    <source>
        <dbReference type="SAM" id="Coils"/>
    </source>
</evidence>
<feature type="region of interest" description="Disordered" evidence="2">
    <location>
        <begin position="1"/>
        <end position="24"/>
    </location>
</feature>
<protein>
    <submittedName>
        <fullName evidence="3">Uncharacterized protein</fullName>
    </submittedName>
</protein>
<evidence type="ECO:0000313" key="4">
    <source>
        <dbReference type="Proteomes" id="UP000070501"/>
    </source>
</evidence>
<feature type="compositionally biased region" description="Basic and acidic residues" evidence="2">
    <location>
        <begin position="8"/>
        <end position="18"/>
    </location>
</feature>
<feature type="coiled-coil region" evidence="1">
    <location>
        <begin position="137"/>
        <end position="164"/>
    </location>
</feature>
<evidence type="ECO:0000313" key="3">
    <source>
        <dbReference type="EMBL" id="KXJ91202.1"/>
    </source>
</evidence>
<dbReference type="InParanoid" id="A0A136J216"/>
<gene>
    <name evidence="3" type="ORF">Micbo1qcDRAFT_175443</name>
</gene>
<dbReference type="AlphaFoldDB" id="A0A136J216"/>
<keyword evidence="4" id="KW-1185">Reference proteome</keyword>
<accession>A0A136J216</accession>
<evidence type="ECO:0000256" key="2">
    <source>
        <dbReference type="SAM" id="MobiDB-lite"/>
    </source>
</evidence>